<organism evidence="2 3">
    <name type="scientific">Candidatus Lloydbacteria bacterium CG22_combo_CG10-13_8_21_14_all_47_15</name>
    <dbReference type="NCBI Taxonomy" id="1974635"/>
    <lineage>
        <taxon>Bacteria</taxon>
        <taxon>Candidatus Lloydiibacteriota</taxon>
    </lineage>
</organism>
<dbReference type="AlphaFoldDB" id="A0A2H0CVT2"/>
<protein>
    <recommendedName>
        <fullName evidence="1">VTC domain-containing protein</fullName>
    </recommendedName>
</protein>
<name>A0A2H0CVT2_9BACT</name>
<dbReference type="Pfam" id="PF09359">
    <property type="entry name" value="VTC"/>
    <property type="match status" value="1"/>
</dbReference>
<dbReference type="EMBL" id="PCTL01000019">
    <property type="protein sequence ID" value="PIP73510.1"/>
    <property type="molecule type" value="Genomic_DNA"/>
</dbReference>
<sequence length="281" mass="33043">MAEPLFFRKIYLKMLLSRLRQMHYLCLKGQSFRSKSTDISNKHMTKNSRHEFKYIIDAHMMPIFEEYLQKIGLDKDTAQDGSYIVTSLYFDTPLLDDYHDKLSGVKFRRKMRARIYENSFSYGGDVWLEIKEKHNMNIRKIRSVVDGDGFASLLHNTDVAALKSRNGNDAQLRKFLHYFQMKNYHPNIVVRYKRSAYVSYFLSEIRLTIDYDIETCAWSDFVDNGGMFSVAPGRAVMEVKFFGAMPWWFGDMVRRFHLSREPFSKYTNAIDALTAAYPIGR</sequence>
<dbReference type="GO" id="GO:0006799">
    <property type="term" value="P:polyphosphate biosynthetic process"/>
    <property type="evidence" value="ECO:0007669"/>
    <property type="project" value="UniProtKB-ARBA"/>
</dbReference>
<dbReference type="Gene3D" id="3.20.100.30">
    <property type="entry name" value="VTC, catalytic tunnel domain"/>
    <property type="match status" value="1"/>
</dbReference>
<proteinExistence type="predicted"/>
<reference evidence="2 3" key="1">
    <citation type="submission" date="2017-09" db="EMBL/GenBank/DDBJ databases">
        <title>Depth-based differentiation of microbial function through sediment-hosted aquifers and enrichment of novel symbionts in the deep terrestrial subsurface.</title>
        <authorList>
            <person name="Probst A.J."/>
            <person name="Ladd B."/>
            <person name="Jarett J.K."/>
            <person name="Geller-Mcgrath D.E."/>
            <person name="Sieber C.M."/>
            <person name="Emerson J.B."/>
            <person name="Anantharaman K."/>
            <person name="Thomas B.C."/>
            <person name="Malmstrom R."/>
            <person name="Stieglmeier M."/>
            <person name="Klingl A."/>
            <person name="Woyke T."/>
            <person name="Ryan C.M."/>
            <person name="Banfield J.F."/>
        </authorList>
    </citation>
    <scope>NUCLEOTIDE SEQUENCE [LARGE SCALE GENOMIC DNA]</scope>
    <source>
        <strain evidence="2">CG22_combo_CG10-13_8_21_14_all_47_15</strain>
    </source>
</reference>
<dbReference type="InterPro" id="IPR042267">
    <property type="entry name" value="VTC_sf"/>
</dbReference>
<evidence type="ECO:0000259" key="1">
    <source>
        <dbReference type="Pfam" id="PF09359"/>
    </source>
</evidence>
<comment type="caution">
    <text evidence="2">The sequence shown here is derived from an EMBL/GenBank/DDBJ whole genome shotgun (WGS) entry which is preliminary data.</text>
</comment>
<dbReference type="Proteomes" id="UP000230638">
    <property type="component" value="Unassembled WGS sequence"/>
</dbReference>
<feature type="domain" description="VTC" evidence="1">
    <location>
        <begin position="49"/>
        <end position="273"/>
    </location>
</feature>
<gene>
    <name evidence="2" type="ORF">COW88_01805</name>
</gene>
<accession>A0A2H0CVT2</accession>
<evidence type="ECO:0000313" key="3">
    <source>
        <dbReference type="Proteomes" id="UP000230638"/>
    </source>
</evidence>
<dbReference type="InterPro" id="IPR018966">
    <property type="entry name" value="VTC_domain"/>
</dbReference>
<dbReference type="CDD" id="cd07750">
    <property type="entry name" value="PolyPPase_VTC_like"/>
    <property type="match status" value="1"/>
</dbReference>
<evidence type="ECO:0000313" key="2">
    <source>
        <dbReference type="EMBL" id="PIP73510.1"/>
    </source>
</evidence>